<accession>A0ABV2EJ71</accession>
<comment type="caution">
    <text evidence="1">The sequence shown here is derived from an EMBL/GenBank/DDBJ whole genome shotgun (WGS) entry which is preliminary data.</text>
</comment>
<dbReference type="Proteomes" id="UP001549110">
    <property type="component" value="Unassembled WGS sequence"/>
</dbReference>
<keyword evidence="2" id="KW-1185">Reference proteome</keyword>
<evidence type="ECO:0000313" key="1">
    <source>
        <dbReference type="EMBL" id="MET3526656.1"/>
    </source>
</evidence>
<dbReference type="SUPFAM" id="SSF46689">
    <property type="entry name" value="Homeodomain-like"/>
    <property type="match status" value="1"/>
</dbReference>
<dbReference type="Gene3D" id="1.10.357.10">
    <property type="entry name" value="Tetracycline Repressor, domain 2"/>
    <property type="match status" value="1"/>
</dbReference>
<dbReference type="RefSeq" id="WP_331928907.1">
    <property type="nucleotide sequence ID" value="NZ_JBEPLU010000001.1"/>
</dbReference>
<protein>
    <submittedName>
        <fullName evidence="1">AcrR family transcriptional regulator</fullName>
    </submittedName>
</protein>
<reference evidence="1 2" key="1">
    <citation type="submission" date="2024-06" db="EMBL/GenBank/DDBJ databases">
        <title>Genomic Encyclopedia of Type Strains, Phase IV (KMG-IV): sequencing the most valuable type-strain genomes for metagenomic binning, comparative biology and taxonomic classification.</title>
        <authorList>
            <person name="Goeker M."/>
        </authorList>
    </citation>
    <scope>NUCLEOTIDE SEQUENCE [LARGE SCALE GENOMIC DNA]</scope>
    <source>
        <strain evidence="1 2">DSM 17809</strain>
    </source>
</reference>
<organism evidence="1 2">
    <name type="scientific">Phenylobacterium koreense</name>
    <dbReference type="NCBI Taxonomy" id="266125"/>
    <lineage>
        <taxon>Bacteria</taxon>
        <taxon>Pseudomonadati</taxon>
        <taxon>Pseudomonadota</taxon>
        <taxon>Alphaproteobacteria</taxon>
        <taxon>Caulobacterales</taxon>
        <taxon>Caulobacteraceae</taxon>
        <taxon>Phenylobacterium</taxon>
    </lineage>
</organism>
<dbReference type="InterPro" id="IPR009057">
    <property type="entry name" value="Homeodomain-like_sf"/>
</dbReference>
<sequence>MQDTLDLPPTDGRRARTHVSRARILTAMIDLLQDGESLPSAETVAARAGVGVRTVFRLFNDVEGLHRGLQEIMAERLAPILAEPVHGTLVERLDQLVARRAMVFEQLARPKAFADMNRARSPQLQATHKIFVARQRALLLGHLAAVLPDDADLAEALDLALSFDVWRRLREDQGLSAERAERVMRRIARALAL</sequence>
<proteinExistence type="predicted"/>
<gene>
    <name evidence="1" type="ORF">ABID41_001751</name>
</gene>
<evidence type="ECO:0000313" key="2">
    <source>
        <dbReference type="Proteomes" id="UP001549110"/>
    </source>
</evidence>
<dbReference type="EMBL" id="JBEPLU010000001">
    <property type="protein sequence ID" value="MET3526656.1"/>
    <property type="molecule type" value="Genomic_DNA"/>
</dbReference>
<name>A0ABV2EJ71_9CAUL</name>